<dbReference type="AlphaFoldDB" id="A0A0D2J5C0"/>
<proteinExistence type="predicted"/>
<sequence>MQASPDDAVLTLPAPGRGTFGVDYADAVATSGDHDRGRYNLGRVGMPQRTLWSRKSTIDVQKLINECDRALQPSGLLDSNSHHDHPFAYGEGGWPPGQIPGSRPHTLTQQLESLLRQADAGGTPDVCASAAAADGRGAWRPAAGPAGAELQWGAQQQPAARQRHQYSGEPASTGIYGPPWQQASTAALQGPDDAQGPRVQPRAAPSIRPAATGPLLRSAGGCGGPLLSSTAQLGSGLWRSSLQLTAQRRPGDGEPFAAVGGDFWGSLVRAGFVHPTTAVPSFEGSLIRGAARPDPADGGAAHHIAARPNFARRRLPAGSYTYVIMNVLVLVVLVAGSVLDAVLRGRQQQQQR</sequence>
<dbReference type="RefSeq" id="XP_013894102.1">
    <property type="nucleotide sequence ID" value="XM_014038648.1"/>
</dbReference>
<protein>
    <submittedName>
        <fullName evidence="3">Uncharacterized protein</fullName>
    </submittedName>
</protein>
<keyword evidence="2" id="KW-1133">Transmembrane helix</keyword>
<evidence type="ECO:0000313" key="4">
    <source>
        <dbReference type="Proteomes" id="UP000054498"/>
    </source>
</evidence>
<evidence type="ECO:0000256" key="2">
    <source>
        <dbReference type="SAM" id="Phobius"/>
    </source>
</evidence>
<evidence type="ECO:0000256" key="1">
    <source>
        <dbReference type="SAM" id="MobiDB-lite"/>
    </source>
</evidence>
<name>A0A0D2J5C0_9CHLO</name>
<dbReference type="KEGG" id="mng:MNEG_12881"/>
<keyword evidence="4" id="KW-1185">Reference proteome</keyword>
<feature type="region of interest" description="Disordered" evidence="1">
    <location>
        <begin position="150"/>
        <end position="212"/>
    </location>
</feature>
<accession>A0A0D2J5C0</accession>
<gene>
    <name evidence="3" type="ORF">MNEG_12881</name>
</gene>
<dbReference type="EMBL" id="KK103709">
    <property type="protein sequence ID" value="KIY95082.1"/>
    <property type="molecule type" value="Genomic_DNA"/>
</dbReference>
<keyword evidence="2" id="KW-0812">Transmembrane</keyword>
<reference evidence="3 4" key="1">
    <citation type="journal article" date="2013" name="BMC Genomics">
        <title>Reconstruction of the lipid metabolism for the microalga Monoraphidium neglectum from its genome sequence reveals characteristics suitable for biofuel production.</title>
        <authorList>
            <person name="Bogen C."/>
            <person name="Al-Dilaimi A."/>
            <person name="Albersmeier A."/>
            <person name="Wichmann J."/>
            <person name="Grundmann M."/>
            <person name="Rupp O."/>
            <person name="Lauersen K.J."/>
            <person name="Blifernez-Klassen O."/>
            <person name="Kalinowski J."/>
            <person name="Goesmann A."/>
            <person name="Mussgnug J.H."/>
            <person name="Kruse O."/>
        </authorList>
    </citation>
    <scope>NUCLEOTIDE SEQUENCE [LARGE SCALE GENOMIC DNA]</scope>
    <source>
        <strain evidence="3 4">SAG 48.87</strain>
    </source>
</reference>
<keyword evidence="2" id="KW-0472">Membrane</keyword>
<dbReference type="Proteomes" id="UP000054498">
    <property type="component" value="Unassembled WGS sequence"/>
</dbReference>
<organism evidence="3 4">
    <name type="scientific">Monoraphidium neglectum</name>
    <dbReference type="NCBI Taxonomy" id="145388"/>
    <lineage>
        <taxon>Eukaryota</taxon>
        <taxon>Viridiplantae</taxon>
        <taxon>Chlorophyta</taxon>
        <taxon>core chlorophytes</taxon>
        <taxon>Chlorophyceae</taxon>
        <taxon>CS clade</taxon>
        <taxon>Sphaeropleales</taxon>
        <taxon>Selenastraceae</taxon>
        <taxon>Monoraphidium</taxon>
    </lineage>
</organism>
<dbReference type="GeneID" id="25730288"/>
<feature type="transmembrane region" description="Helical" evidence="2">
    <location>
        <begin position="320"/>
        <end position="343"/>
    </location>
</feature>
<feature type="compositionally biased region" description="Low complexity" evidence="1">
    <location>
        <begin position="150"/>
        <end position="160"/>
    </location>
</feature>
<evidence type="ECO:0000313" key="3">
    <source>
        <dbReference type="EMBL" id="KIY95082.1"/>
    </source>
</evidence>